<comment type="caution">
    <text evidence="3">The sequence shown here is derived from an EMBL/GenBank/DDBJ whole genome shotgun (WGS) entry which is preliminary data.</text>
</comment>
<keyword evidence="1" id="KW-0732">Signal</keyword>
<accession>A0ABT6MQ63</accession>
<keyword evidence="4" id="KW-1185">Reference proteome</keyword>
<sequence>MRGKRPAWRVLAACALLAVAGCASLPEPPAPIRVMTLNVRLPLDSDGPDRWALRRDAMARLIDDTAPDLLGTQELMRSQADELAARLPQYAWFGVGRGGGDADEHMGVFYRRDAWRLLDSGHFWLSDTPQVPGSISWGHPYPRMASWGLFERSADGVRLYLLNTHLPYRPDDVEARLRGAALILEWLGARQDVPVIVTGDFNDVPGGEVHRRLTAVLDDAWEQAPRREGPEGTFHGFTGTPDRRIDWVFARGLQARSVRTVDAPVEGRHVSDHFPVLVEFAAPRP</sequence>
<evidence type="ECO:0000313" key="4">
    <source>
        <dbReference type="Proteomes" id="UP001160550"/>
    </source>
</evidence>
<proteinExistence type="predicted"/>
<dbReference type="RefSeq" id="WP_280941961.1">
    <property type="nucleotide sequence ID" value="NZ_JARYGX010000013.1"/>
</dbReference>
<dbReference type="InterPro" id="IPR036691">
    <property type="entry name" value="Endo/exonu/phosph_ase_sf"/>
</dbReference>
<dbReference type="CDD" id="cd09083">
    <property type="entry name" value="EEP-1"/>
    <property type="match status" value="1"/>
</dbReference>
<dbReference type="Pfam" id="PF03372">
    <property type="entry name" value="Exo_endo_phos"/>
    <property type="match status" value="1"/>
</dbReference>
<dbReference type="InterPro" id="IPR050410">
    <property type="entry name" value="CCR4/nocturin_mRNA_transcr"/>
</dbReference>
<keyword evidence="3" id="KW-0378">Hydrolase</keyword>
<dbReference type="PROSITE" id="PS51257">
    <property type="entry name" value="PROKAR_LIPOPROTEIN"/>
    <property type="match status" value="1"/>
</dbReference>
<dbReference type="Proteomes" id="UP001160550">
    <property type="component" value="Unassembled WGS sequence"/>
</dbReference>
<dbReference type="PANTHER" id="PTHR12121:SF36">
    <property type="entry name" value="ENDONUCLEASE_EXONUCLEASE_PHOSPHATASE DOMAIN-CONTAINING PROTEIN"/>
    <property type="match status" value="1"/>
</dbReference>
<dbReference type="SUPFAM" id="SSF56219">
    <property type="entry name" value="DNase I-like"/>
    <property type="match status" value="1"/>
</dbReference>
<keyword evidence="3" id="KW-0255">Endonuclease</keyword>
<feature type="chain" id="PRO_5046587218" evidence="1">
    <location>
        <begin position="26"/>
        <end position="285"/>
    </location>
</feature>
<dbReference type="PANTHER" id="PTHR12121">
    <property type="entry name" value="CARBON CATABOLITE REPRESSOR PROTEIN 4"/>
    <property type="match status" value="1"/>
</dbReference>
<protein>
    <submittedName>
        <fullName evidence="3">Endonuclease/exonuclease/phosphatase family protein</fullName>
    </submittedName>
</protein>
<gene>
    <name evidence="3" type="ORF">QF205_06680</name>
</gene>
<keyword evidence="3" id="KW-0540">Nuclease</keyword>
<reference evidence="3" key="2">
    <citation type="submission" date="2023-04" db="EMBL/GenBank/DDBJ databases">
        <authorList>
            <person name="Sun J.-Q."/>
        </authorList>
    </citation>
    <scope>NUCLEOTIDE SEQUENCE</scope>
    <source>
        <strain evidence="3">CC-YY355</strain>
    </source>
</reference>
<evidence type="ECO:0000259" key="2">
    <source>
        <dbReference type="Pfam" id="PF03372"/>
    </source>
</evidence>
<dbReference type="EMBL" id="JARYGX010000013">
    <property type="protein sequence ID" value="MDH7452766.1"/>
    <property type="molecule type" value="Genomic_DNA"/>
</dbReference>
<evidence type="ECO:0000313" key="3">
    <source>
        <dbReference type="EMBL" id="MDH7452766.1"/>
    </source>
</evidence>
<dbReference type="Gene3D" id="3.60.10.10">
    <property type="entry name" value="Endonuclease/exonuclease/phosphatase"/>
    <property type="match status" value="1"/>
</dbReference>
<feature type="domain" description="Endonuclease/exonuclease/phosphatase" evidence="2">
    <location>
        <begin position="35"/>
        <end position="273"/>
    </location>
</feature>
<feature type="signal peptide" evidence="1">
    <location>
        <begin position="1"/>
        <end position="25"/>
    </location>
</feature>
<name>A0ABT6MQ63_9GAMM</name>
<organism evidence="3 4">
    <name type="scientific">Luteimonas composti</name>
    <dbReference type="NCBI Taxonomy" id="398257"/>
    <lineage>
        <taxon>Bacteria</taxon>
        <taxon>Pseudomonadati</taxon>
        <taxon>Pseudomonadota</taxon>
        <taxon>Gammaproteobacteria</taxon>
        <taxon>Lysobacterales</taxon>
        <taxon>Lysobacteraceae</taxon>
        <taxon>Luteimonas</taxon>
    </lineage>
</organism>
<dbReference type="GO" id="GO:0004519">
    <property type="term" value="F:endonuclease activity"/>
    <property type="evidence" value="ECO:0007669"/>
    <property type="project" value="UniProtKB-KW"/>
</dbReference>
<evidence type="ECO:0000256" key="1">
    <source>
        <dbReference type="SAM" id="SignalP"/>
    </source>
</evidence>
<reference evidence="3" key="1">
    <citation type="journal article" date="2007" name="Int. J. Syst. Evol. Microbiol.">
        <title>Luteimonas composti sp. nov., a moderately thermophilic bacterium isolated from food waste.</title>
        <authorList>
            <person name="Young C.C."/>
            <person name="Kampfer P."/>
            <person name="Chen W.M."/>
            <person name="Yen W.S."/>
            <person name="Arun A.B."/>
            <person name="Lai W.A."/>
            <person name="Shen F.T."/>
            <person name="Rekha P.D."/>
            <person name="Lin K.Y."/>
            <person name="Chou J.H."/>
        </authorList>
    </citation>
    <scope>NUCLEOTIDE SEQUENCE</scope>
    <source>
        <strain evidence="3">CC-YY355</strain>
    </source>
</reference>
<dbReference type="InterPro" id="IPR005135">
    <property type="entry name" value="Endo/exonuclease/phosphatase"/>
</dbReference>